<dbReference type="Proteomes" id="UP001611383">
    <property type="component" value="Chromosome"/>
</dbReference>
<dbReference type="SUPFAM" id="SSF55781">
    <property type="entry name" value="GAF domain-like"/>
    <property type="match status" value="1"/>
</dbReference>
<evidence type="ECO:0000313" key="3">
    <source>
        <dbReference type="Proteomes" id="UP001611383"/>
    </source>
</evidence>
<dbReference type="InterPro" id="IPR003018">
    <property type="entry name" value="GAF"/>
</dbReference>
<evidence type="ECO:0000259" key="1">
    <source>
        <dbReference type="Pfam" id="PF01590"/>
    </source>
</evidence>
<dbReference type="Pfam" id="PF01590">
    <property type="entry name" value="GAF"/>
    <property type="match status" value="1"/>
</dbReference>
<sequence>MNSRLPQDLSVLDDTERLSSFDTSLLDSTPDPELQAIVSEATALSGFPISLVSLVVRKIQFFRAHVGLPPDLVAALATDRCTSFCQFVVAGEDGLEIEDATSLPDLPRDLVERYGIRAYVGFPLRVMGRTVGSLCVIDVKPARLEAEVLAKLDELAQRASARLESLACQKPVYTPLSEADQKAWRAWMEVAELRPLLSLGERFSEGKLSLEEFQRGLGALAGLVAPPPVQSPER</sequence>
<dbReference type="InterPro" id="IPR029016">
    <property type="entry name" value="GAF-like_dom_sf"/>
</dbReference>
<reference evidence="2 3" key="1">
    <citation type="submission" date="2019-08" db="EMBL/GenBank/DDBJ databases">
        <title>Archangium and Cystobacter genomes.</title>
        <authorList>
            <person name="Chen I.-C.K."/>
            <person name="Wielgoss S."/>
        </authorList>
    </citation>
    <scope>NUCLEOTIDE SEQUENCE [LARGE SCALE GENOMIC DNA]</scope>
    <source>
        <strain evidence="2 3">Cbm 6</strain>
    </source>
</reference>
<organism evidence="2 3">
    <name type="scientific">Archangium minus</name>
    <dbReference type="NCBI Taxonomy" id="83450"/>
    <lineage>
        <taxon>Bacteria</taxon>
        <taxon>Pseudomonadati</taxon>
        <taxon>Myxococcota</taxon>
        <taxon>Myxococcia</taxon>
        <taxon>Myxococcales</taxon>
        <taxon>Cystobacterineae</taxon>
        <taxon>Archangiaceae</taxon>
        <taxon>Archangium</taxon>
    </lineage>
</organism>
<evidence type="ECO:0000313" key="2">
    <source>
        <dbReference type="EMBL" id="WNG46810.1"/>
    </source>
</evidence>
<dbReference type="EMBL" id="CP043494">
    <property type="protein sequence ID" value="WNG46810.1"/>
    <property type="molecule type" value="Genomic_DNA"/>
</dbReference>
<feature type="domain" description="GAF" evidence="1">
    <location>
        <begin position="33"/>
        <end position="162"/>
    </location>
</feature>
<protein>
    <submittedName>
        <fullName evidence="2">GAF domain-containing protein</fullName>
    </submittedName>
</protein>
<dbReference type="PANTHER" id="PTHR43102:SF2">
    <property type="entry name" value="GAF DOMAIN-CONTAINING PROTEIN"/>
    <property type="match status" value="1"/>
</dbReference>
<accession>A0ABY9WSP4</accession>
<dbReference type="Gene3D" id="3.30.450.40">
    <property type="match status" value="1"/>
</dbReference>
<dbReference type="PANTHER" id="PTHR43102">
    <property type="entry name" value="SLR1143 PROTEIN"/>
    <property type="match status" value="1"/>
</dbReference>
<keyword evidence="3" id="KW-1185">Reference proteome</keyword>
<gene>
    <name evidence="2" type="ORF">F0U60_23820</name>
</gene>
<proteinExistence type="predicted"/>
<dbReference type="RefSeq" id="WP_395823571.1">
    <property type="nucleotide sequence ID" value="NZ_CP043494.1"/>
</dbReference>
<name>A0ABY9WSP4_9BACT</name>